<comment type="caution">
    <text evidence="3">The sequence shown here is derived from an EMBL/GenBank/DDBJ whole genome shotgun (WGS) entry which is preliminary data.</text>
</comment>
<dbReference type="Pfam" id="PF01471">
    <property type="entry name" value="PG_binding_1"/>
    <property type="match status" value="1"/>
</dbReference>
<protein>
    <submittedName>
        <fullName evidence="3">Lytic murein transglycosylase</fullName>
    </submittedName>
</protein>
<dbReference type="Pfam" id="PF13406">
    <property type="entry name" value="SLT_2"/>
    <property type="match status" value="1"/>
</dbReference>
<dbReference type="InterPro" id="IPR011970">
    <property type="entry name" value="MltB_2"/>
</dbReference>
<evidence type="ECO:0000313" key="4">
    <source>
        <dbReference type="Proteomes" id="UP001595799"/>
    </source>
</evidence>
<dbReference type="EMBL" id="JBHSCW010000003">
    <property type="protein sequence ID" value="MFC4351382.1"/>
    <property type="molecule type" value="Genomic_DNA"/>
</dbReference>
<name>A0ABV8UJC7_9PROT</name>
<dbReference type="Gene3D" id="1.10.101.10">
    <property type="entry name" value="PGBD-like superfamily/PGBD"/>
    <property type="match status" value="1"/>
</dbReference>
<evidence type="ECO:0000313" key="3">
    <source>
        <dbReference type="EMBL" id="MFC4351382.1"/>
    </source>
</evidence>
<accession>A0ABV8UJC7</accession>
<dbReference type="InterPro" id="IPR043426">
    <property type="entry name" value="MltB-like"/>
</dbReference>
<dbReference type="Proteomes" id="UP001595799">
    <property type="component" value="Unassembled WGS sequence"/>
</dbReference>
<dbReference type="InterPro" id="IPR023346">
    <property type="entry name" value="Lysozyme-like_dom_sf"/>
</dbReference>
<dbReference type="InterPro" id="IPR002477">
    <property type="entry name" value="Peptidoglycan-bd-like"/>
</dbReference>
<dbReference type="SUPFAM" id="SSF47090">
    <property type="entry name" value="PGBD-like"/>
    <property type="match status" value="1"/>
</dbReference>
<organism evidence="3 4">
    <name type="scientific">Fodinicurvata halophila</name>
    <dbReference type="NCBI Taxonomy" id="1419723"/>
    <lineage>
        <taxon>Bacteria</taxon>
        <taxon>Pseudomonadati</taxon>
        <taxon>Pseudomonadota</taxon>
        <taxon>Alphaproteobacteria</taxon>
        <taxon>Rhodospirillales</taxon>
        <taxon>Rhodovibrionaceae</taxon>
        <taxon>Fodinicurvata</taxon>
    </lineage>
</organism>
<dbReference type="PANTHER" id="PTHR30163">
    <property type="entry name" value="MEMBRANE-BOUND LYTIC MUREIN TRANSGLYCOSYLASE B"/>
    <property type="match status" value="1"/>
</dbReference>
<feature type="domain" description="Transglycosylase SLT" evidence="2">
    <location>
        <begin position="6"/>
        <end position="302"/>
    </location>
</feature>
<proteinExistence type="predicted"/>
<dbReference type="InterPro" id="IPR031304">
    <property type="entry name" value="SLT_2"/>
</dbReference>
<gene>
    <name evidence="3" type="ORF">ACFOW6_07495</name>
</gene>
<dbReference type="SUPFAM" id="SSF53955">
    <property type="entry name" value="Lysozyme-like"/>
    <property type="match status" value="1"/>
</dbReference>
<reference evidence="4" key="1">
    <citation type="journal article" date="2019" name="Int. J. Syst. Evol. Microbiol.">
        <title>The Global Catalogue of Microorganisms (GCM) 10K type strain sequencing project: providing services to taxonomists for standard genome sequencing and annotation.</title>
        <authorList>
            <consortium name="The Broad Institute Genomics Platform"/>
            <consortium name="The Broad Institute Genome Sequencing Center for Infectious Disease"/>
            <person name="Wu L."/>
            <person name="Ma J."/>
        </authorList>
    </citation>
    <scope>NUCLEOTIDE SEQUENCE [LARGE SCALE GENOMIC DNA]</scope>
    <source>
        <strain evidence="4">CECT 8472</strain>
    </source>
</reference>
<evidence type="ECO:0000259" key="1">
    <source>
        <dbReference type="Pfam" id="PF01471"/>
    </source>
</evidence>
<dbReference type="InterPro" id="IPR036366">
    <property type="entry name" value="PGBDSf"/>
</dbReference>
<dbReference type="RefSeq" id="WP_382421715.1">
    <property type="nucleotide sequence ID" value="NZ_JBHSCW010000003.1"/>
</dbReference>
<dbReference type="NCBIfam" id="TIGR02283">
    <property type="entry name" value="MltB_2"/>
    <property type="match status" value="1"/>
</dbReference>
<dbReference type="Gene3D" id="1.10.8.350">
    <property type="entry name" value="Bacterial muramidase"/>
    <property type="match status" value="1"/>
</dbReference>
<keyword evidence="4" id="KW-1185">Reference proteome</keyword>
<dbReference type="Gene3D" id="1.10.530.10">
    <property type="match status" value="1"/>
</dbReference>
<dbReference type="PANTHER" id="PTHR30163:SF8">
    <property type="entry name" value="LYTIC MUREIN TRANSGLYCOSYLASE"/>
    <property type="match status" value="1"/>
</dbReference>
<dbReference type="CDD" id="cd13399">
    <property type="entry name" value="Slt35-like"/>
    <property type="match status" value="1"/>
</dbReference>
<feature type="domain" description="Peptidoglycan binding-like" evidence="1">
    <location>
        <begin position="324"/>
        <end position="368"/>
    </location>
</feature>
<sequence>MQRDLSFERWVAELREDALREGISAQTFDRAFDRVTPLERVIELDRSQPEFTLSFWRYMSNAVSDQRIEEGRRLLQRHRPLLQDVEQRYGVQPRFLVAFWGLETNYGATFGSFPVISALATLAYDERRSAFFREELMHALHILDSRDISPERMEGSWAGAMGHLQFMPSTFTAYATDADGDGRRDIWGSMPDVFASAANFLSSIGWRGDETWGQEVRLPADFDWNLVSIETMPETRKTIDEWKTLGIRGADGATLPSDDREAAVLLPAGHEGPAFLVYHNYTRILQWNRSIFYAIAVGHLADRLVGGPELTVSAPEEDIRLSVDQVEEMQTRLGRLGFDAGPADGRVGPMTRSAIREYQESRGIPADAFPSMKLLQHIRDQN</sequence>
<dbReference type="InterPro" id="IPR036365">
    <property type="entry name" value="PGBD-like_sf"/>
</dbReference>
<evidence type="ECO:0000259" key="2">
    <source>
        <dbReference type="Pfam" id="PF13406"/>
    </source>
</evidence>